<keyword evidence="3" id="KW-1185">Reference proteome</keyword>
<evidence type="ECO:0000256" key="1">
    <source>
        <dbReference type="SAM" id="Phobius"/>
    </source>
</evidence>
<dbReference type="InterPro" id="IPR021354">
    <property type="entry name" value="DUF2975"/>
</dbReference>
<feature type="transmembrane region" description="Helical" evidence="1">
    <location>
        <begin position="118"/>
        <end position="137"/>
    </location>
</feature>
<organism evidence="2 3">
    <name type="scientific">Propioniciclava soli</name>
    <dbReference type="NCBI Taxonomy" id="2775081"/>
    <lineage>
        <taxon>Bacteria</taxon>
        <taxon>Bacillati</taxon>
        <taxon>Actinomycetota</taxon>
        <taxon>Actinomycetes</taxon>
        <taxon>Propionibacteriales</taxon>
        <taxon>Propionibacteriaceae</taxon>
        <taxon>Propioniciclava</taxon>
    </lineage>
</organism>
<accession>A0ABZ3CD01</accession>
<dbReference type="RefSeq" id="WP_342373556.1">
    <property type="nucleotide sequence ID" value="NZ_CP115965.1"/>
</dbReference>
<keyword evidence="1" id="KW-1133">Transmembrane helix</keyword>
<feature type="transmembrane region" description="Helical" evidence="1">
    <location>
        <begin position="92"/>
        <end position="112"/>
    </location>
</feature>
<dbReference type="EMBL" id="CP115965">
    <property type="protein sequence ID" value="WZX00177.1"/>
    <property type="molecule type" value="Genomic_DNA"/>
</dbReference>
<keyword evidence="1" id="KW-0812">Transmembrane</keyword>
<dbReference type="Proteomes" id="UP001434337">
    <property type="component" value="Chromosome"/>
</dbReference>
<evidence type="ECO:0000313" key="3">
    <source>
        <dbReference type="Proteomes" id="UP001434337"/>
    </source>
</evidence>
<feature type="transmembrane region" description="Helical" evidence="1">
    <location>
        <begin position="45"/>
        <end position="72"/>
    </location>
</feature>
<dbReference type="Pfam" id="PF11188">
    <property type="entry name" value="DUF2975"/>
    <property type="match status" value="1"/>
</dbReference>
<keyword evidence="1" id="KW-0472">Membrane</keyword>
<feature type="transmembrane region" description="Helical" evidence="1">
    <location>
        <begin position="12"/>
        <end position="33"/>
    </location>
</feature>
<evidence type="ECO:0000313" key="2">
    <source>
        <dbReference type="EMBL" id="WZX00177.1"/>
    </source>
</evidence>
<name>A0ABZ3CD01_9ACTN</name>
<reference evidence="2 3" key="1">
    <citation type="journal article" date="2023" name="Environ Microbiome">
        <title>A coral-associated actinobacterium mitigates coral bleaching under heat stress.</title>
        <authorList>
            <person name="Li J."/>
            <person name="Zou Y."/>
            <person name="Li Q."/>
            <person name="Zhang J."/>
            <person name="Bourne D.G."/>
            <person name="Lyu Y."/>
            <person name="Liu C."/>
            <person name="Zhang S."/>
        </authorList>
    </citation>
    <scope>NUCLEOTIDE SEQUENCE [LARGE SCALE GENOMIC DNA]</scope>
    <source>
        <strain evidence="2 3">SCSIO 13291</strain>
    </source>
</reference>
<sequence>MKRLLVTGVLRALLAGAFGVIALIQVVVLPLLSGEVARDLPAEAYMRWPILTFAILGLGCVQVGIVCTFLLLGLTSRDEVFTPQALRWVDGLTLAFLGGGTVCLATIVYQSFTVGGPPLWMFMLLCGVAMGVGLALLMRVMRSLLVQATGLRTEMEAVI</sequence>
<protein>
    <submittedName>
        <fullName evidence="2">DUF2975 domain-containing protein</fullName>
    </submittedName>
</protein>
<proteinExistence type="predicted"/>
<gene>
    <name evidence="2" type="ORF">PCC79_08345</name>
</gene>